<sequence length="472" mass="51685">MLISVPMFILESFRKAMAARDAQTSSGENNRVKYAVAWLKGSQVPMQDAHTAMLDLDGSNSRSFFGVFDGHGGDTVALYCSEQFHAELIQDPDYKTNLQTAMLRMYFRADEKLKASDKWRKPPSSKGKLQRCMDSDLCGVCQLWKKPYTGPQEEGSTACVAIIEGNRILVANAGDSRCVLSRNGEAIDLSTDHKPNVEDEKKRIQAAGGQVLKNEMSKIKLGEFAELGIPRVDGKLLISRSIGDLAYKQDETLIPEQQKVTCNPDIFSVDITDDIDFLLIATNGIWDVKSSQQVVDLVHAYLGSVSGETDLTAICEGLVSSCMESGDNSTVILVQFKAENVISSSLTCPPTQAKTIGTASTSGDVAKPDTRPEIEMVQSKFSITPDDKEEPAPMGEHSSKDEKMELPHEIHLDHSNKTSEDGNKQSAPEIAVDQPGKAIEHKNQGQGSKTPGVQSISCWPFQDKKLKGRGRR</sequence>
<evidence type="ECO:0000313" key="1">
    <source>
        <dbReference type="EnsemblPlants" id="AVESA.00010b.r2.2AG0259990.3.CDS"/>
    </source>
</evidence>
<keyword evidence="2" id="KW-1185">Reference proteome</keyword>
<dbReference type="EnsemblPlants" id="AVESA.00010b.r2.2AG0259990.3">
    <property type="protein sequence ID" value="AVESA.00010b.r2.2AG0259990.3.CDS"/>
    <property type="gene ID" value="AVESA.00010b.r2.2AG0259990"/>
</dbReference>
<reference evidence="1" key="1">
    <citation type="submission" date="2021-05" db="EMBL/GenBank/DDBJ databases">
        <authorList>
            <person name="Scholz U."/>
            <person name="Mascher M."/>
            <person name="Fiebig A."/>
        </authorList>
    </citation>
    <scope>NUCLEOTIDE SEQUENCE [LARGE SCALE GENOMIC DNA]</scope>
</reference>
<evidence type="ECO:0000313" key="2">
    <source>
        <dbReference type="Proteomes" id="UP001732700"/>
    </source>
</evidence>
<protein>
    <submittedName>
        <fullName evidence="1">Uncharacterized protein</fullName>
    </submittedName>
</protein>
<reference evidence="1" key="2">
    <citation type="submission" date="2025-09" db="UniProtKB">
        <authorList>
            <consortium name="EnsemblPlants"/>
        </authorList>
    </citation>
    <scope>IDENTIFICATION</scope>
</reference>
<dbReference type="Proteomes" id="UP001732700">
    <property type="component" value="Chromosome 2A"/>
</dbReference>
<name>A0ACD5UJV8_AVESA</name>
<proteinExistence type="predicted"/>
<accession>A0ACD5UJV8</accession>
<organism evidence="1 2">
    <name type="scientific">Avena sativa</name>
    <name type="common">Oat</name>
    <dbReference type="NCBI Taxonomy" id="4498"/>
    <lineage>
        <taxon>Eukaryota</taxon>
        <taxon>Viridiplantae</taxon>
        <taxon>Streptophyta</taxon>
        <taxon>Embryophyta</taxon>
        <taxon>Tracheophyta</taxon>
        <taxon>Spermatophyta</taxon>
        <taxon>Magnoliopsida</taxon>
        <taxon>Liliopsida</taxon>
        <taxon>Poales</taxon>
        <taxon>Poaceae</taxon>
        <taxon>BOP clade</taxon>
        <taxon>Pooideae</taxon>
        <taxon>Poodae</taxon>
        <taxon>Poeae</taxon>
        <taxon>Poeae Chloroplast Group 1 (Aveneae type)</taxon>
        <taxon>Aveninae</taxon>
        <taxon>Avena</taxon>
    </lineage>
</organism>